<protein>
    <submittedName>
        <fullName evidence="3">AIPR family protein</fullName>
    </submittedName>
</protein>
<sequence>MISVDEFRESYINEDINAQAVNTSRYPIEVFIENAVDILQNDYLLVGGMEQCYYEYSRGSKSMRIDAAYLDLPANTLNLLYADYNSGAVKSITNTFISAKSRLLLNFLVNSLKGHFANAELSDPAVQLARNIKANFDYIGKIHLFIISTDKLSSTVKKLSVEPLSWNGRTVEVVLDVLDIEKIYRSKMVGFKKEDIVICCEDYGIDGIPCIKADIDTQQYDSYLAIVPGKFLSDIYKKYSSSLLESNVRSFLKFNGGVNKGIRGTILNQKSRFFTYNNGISTTASAIEVDRGKNGELIITAFTNLQIINGGQTTATLAATSIKNNADLSGIYVQMKLTVLKESDPDLIRCIATYANSQNKVKTADLNSSHPFYVRVEEYSRKVYAPAAEGQIVQTLWFFERTRGQYEQPLMQMTKAQREDYKLVRPKSKKYTLADLAKYMNAADILPHYVSWGGEVNAAHFHNNMVKQWDKDNSVYNELFYKELIGKKILFEHIGNIVSNQVWYQENRAYRPQLIAYTFAKLVFVAQKVNKQINYRLIWDLQEVPSCIDEDIAAISKIAFDVMYDENRPTANIESYCKREECWTNVAKQNYTLSEDGYGVLITPAEKQEESVRAKKDQRIASGIEDELGIFRKGSDYWKSLAEKGKSQNVLSSKDLSIIDNAVKYCEFVYTSLYPKQVKEINIVLNKLKENGIE</sequence>
<feature type="domain" description="Abortive phage infection protein C-terminal" evidence="1">
    <location>
        <begin position="244"/>
        <end position="561"/>
    </location>
</feature>
<dbReference type="Pfam" id="PF10592">
    <property type="entry name" value="AIPR"/>
    <property type="match status" value="1"/>
</dbReference>
<evidence type="ECO:0000313" key="4">
    <source>
        <dbReference type="Proteomes" id="UP001491552"/>
    </source>
</evidence>
<gene>
    <name evidence="3" type="ORF">WMO66_08235</name>
</gene>
<comment type="caution">
    <text evidence="3">The sequence shown here is derived from an EMBL/GenBank/DDBJ whole genome shotgun (WGS) entry which is preliminary data.</text>
</comment>
<evidence type="ECO:0000259" key="1">
    <source>
        <dbReference type="Pfam" id="PF10592"/>
    </source>
</evidence>
<dbReference type="Pfam" id="PF22879">
    <property type="entry name" value="AIPR_N"/>
    <property type="match status" value="1"/>
</dbReference>
<proteinExistence type="predicted"/>
<dbReference type="InterPro" id="IPR055101">
    <property type="entry name" value="AIPR_N"/>
</dbReference>
<evidence type="ECO:0000313" key="3">
    <source>
        <dbReference type="EMBL" id="MEQ2511231.1"/>
    </source>
</evidence>
<dbReference type="EMBL" id="JBBMFF010000221">
    <property type="protein sequence ID" value="MEQ2511231.1"/>
    <property type="molecule type" value="Genomic_DNA"/>
</dbReference>
<keyword evidence="4" id="KW-1185">Reference proteome</keyword>
<organism evidence="3 4">
    <name type="scientific">Faecousia intestinalis</name>
    <dbReference type="NCBI Taxonomy" id="3133167"/>
    <lineage>
        <taxon>Bacteria</taxon>
        <taxon>Bacillati</taxon>
        <taxon>Bacillota</taxon>
        <taxon>Clostridia</taxon>
        <taxon>Eubacteriales</taxon>
        <taxon>Oscillospiraceae</taxon>
        <taxon>Faecousia</taxon>
    </lineage>
</organism>
<accession>A0ABV1G783</accession>
<dbReference type="RefSeq" id="WP_349135938.1">
    <property type="nucleotide sequence ID" value="NZ_JBBMFF010000221.1"/>
</dbReference>
<feature type="domain" description="Abortive infection phage resistance protein N-terminal" evidence="2">
    <location>
        <begin position="31"/>
        <end position="185"/>
    </location>
</feature>
<dbReference type="Proteomes" id="UP001491552">
    <property type="component" value="Unassembled WGS sequence"/>
</dbReference>
<dbReference type="InterPro" id="IPR018891">
    <property type="entry name" value="AIPR_C"/>
</dbReference>
<reference evidence="3 4" key="1">
    <citation type="submission" date="2024-03" db="EMBL/GenBank/DDBJ databases">
        <title>Human intestinal bacterial collection.</title>
        <authorList>
            <person name="Pauvert C."/>
            <person name="Hitch T.C.A."/>
            <person name="Clavel T."/>
        </authorList>
    </citation>
    <scope>NUCLEOTIDE SEQUENCE [LARGE SCALE GENOMIC DNA]</scope>
    <source>
        <strain evidence="3 4">CLA-AA-H192</strain>
    </source>
</reference>
<name>A0ABV1G783_9FIRM</name>
<evidence type="ECO:0000259" key="2">
    <source>
        <dbReference type="Pfam" id="PF22879"/>
    </source>
</evidence>